<dbReference type="InterPro" id="IPR000780">
    <property type="entry name" value="CheR_MeTrfase"/>
</dbReference>
<feature type="binding site" evidence="6">
    <location>
        <position position="81"/>
    </location>
    <ligand>
        <name>S-adenosyl-L-methionine</name>
        <dbReference type="ChEBI" id="CHEBI:59789"/>
    </ligand>
</feature>
<feature type="binding site" evidence="6">
    <location>
        <position position="83"/>
    </location>
    <ligand>
        <name>S-adenosyl-L-methionine</name>
        <dbReference type="ChEBI" id="CHEBI:59789"/>
    </ligand>
</feature>
<keyword evidence="3 5" id="KW-0808">Transferase</keyword>
<evidence type="ECO:0000256" key="3">
    <source>
        <dbReference type="ARBA" id="ARBA00022679"/>
    </source>
</evidence>
<dbReference type="SUPFAM" id="SSF47757">
    <property type="entry name" value="Chemotaxis receptor methyltransferase CheR, N-terminal domain"/>
    <property type="match status" value="1"/>
</dbReference>
<dbReference type="SMART" id="SM00138">
    <property type="entry name" value="MeTrc"/>
    <property type="match status" value="1"/>
</dbReference>
<keyword evidence="9" id="KW-1185">Reference proteome</keyword>
<feature type="binding site" evidence="6">
    <location>
        <position position="122"/>
    </location>
    <ligand>
        <name>S-adenosyl-L-methionine</name>
        <dbReference type="ChEBI" id="CHEBI:59789"/>
    </ligand>
</feature>
<dbReference type="RefSeq" id="WP_014777728.1">
    <property type="nucleotide sequence ID" value="NC_018012.1"/>
</dbReference>
<dbReference type="Gene3D" id="3.40.50.150">
    <property type="entry name" value="Vaccinia Virus protein VP39"/>
    <property type="match status" value="1"/>
</dbReference>
<dbReference type="InterPro" id="IPR029063">
    <property type="entry name" value="SAM-dependent_MTases_sf"/>
</dbReference>
<dbReference type="EC" id="2.1.1.80" evidence="5"/>
<dbReference type="eggNOG" id="COG1352">
    <property type="taxonomic scope" value="Bacteria"/>
</dbReference>
<comment type="function">
    <text evidence="5">Methylation of the membrane-bound methyl-accepting chemotaxis proteins (MCP) to form gamma-glutamyl methyl ester residues in MCP.</text>
</comment>
<feature type="domain" description="CheR-type methyltransferase" evidence="7">
    <location>
        <begin position="6"/>
        <end position="279"/>
    </location>
</feature>
<dbReference type="AlphaFoldDB" id="I3Y8C6"/>
<dbReference type="SUPFAM" id="SSF53335">
    <property type="entry name" value="S-adenosyl-L-methionine-dependent methyltransferases"/>
    <property type="match status" value="1"/>
</dbReference>
<evidence type="ECO:0000256" key="5">
    <source>
        <dbReference type="PIRNR" id="PIRNR000410"/>
    </source>
</evidence>
<evidence type="ECO:0000313" key="8">
    <source>
        <dbReference type="EMBL" id="AFL73244.1"/>
    </source>
</evidence>
<dbReference type="PANTHER" id="PTHR24422:SF19">
    <property type="entry name" value="CHEMOTAXIS PROTEIN METHYLTRANSFERASE"/>
    <property type="match status" value="1"/>
</dbReference>
<dbReference type="GO" id="GO:0008983">
    <property type="term" value="F:protein-glutamate O-methyltransferase activity"/>
    <property type="evidence" value="ECO:0007669"/>
    <property type="project" value="UniProtKB-EC"/>
</dbReference>
<dbReference type="Pfam" id="PF01739">
    <property type="entry name" value="CheR"/>
    <property type="match status" value="1"/>
</dbReference>
<evidence type="ECO:0000256" key="6">
    <source>
        <dbReference type="PIRSR" id="PIRSR000410-1"/>
    </source>
</evidence>
<dbReference type="Gene3D" id="1.10.155.10">
    <property type="entry name" value="Chemotaxis receptor methyltransferase CheR, N-terminal domain"/>
    <property type="match status" value="1"/>
</dbReference>
<evidence type="ECO:0000259" key="7">
    <source>
        <dbReference type="PROSITE" id="PS50123"/>
    </source>
</evidence>
<organism evidence="8 9">
    <name type="scientific">Thiocystis violascens (strain ATCC 17096 / DSM 198 / 6111)</name>
    <name type="common">Chromatium violascens</name>
    <dbReference type="NCBI Taxonomy" id="765911"/>
    <lineage>
        <taxon>Bacteria</taxon>
        <taxon>Pseudomonadati</taxon>
        <taxon>Pseudomonadota</taxon>
        <taxon>Gammaproteobacteria</taxon>
        <taxon>Chromatiales</taxon>
        <taxon>Chromatiaceae</taxon>
        <taxon>Thiocystis</taxon>
    </lineage>
</organism>
<feature type="binding site" evidence="6">
    <location>
        <position position="147"/>
    </location>
    <ligand>
        <name>S-adenosyl-L-methionine</name>
        <dbReference type="ChEBI" id="CHEBI:59789"/>
    </ligand>
</feature>
<accession>I3Y8C6</accession>
<dbReference type="InterPro" id="IPR026024">
    <property type="entry name" value="Chemotaxis_MeTrfase_CheR"/>
</dbReference>
<gene>
    <name evidence="8" type="ordered locus">Thivi_1221</name>
</gene>
<comment type="catalytic activity">
    <reaction evidence="1 5">
        <text>L-glutamyl-[protein] + S-adenosyl-L-methionine = [protein]-L-glutamate 5-O-methyl ester + S-adenosyl-L-homocysteine</text>
        <dbReference type="Rhea" id="RHEA:24452"/>
        <dbReference type="Rhea" id="RHEA-COMP:10208"/>
        <dbReference type="Rhea" id="RHEA-COMP:10311"/>
        <dbReference type="ChEBI" id="CHEBI:29973"/>
        <dbReference type="ChEBI" id="CHEBI:57856"/>
        <dbReference type="ChEBI" id="CHEBI:59789"/>
        <dbReference type="ChEBI" id="CHEBI:82795"/>
        <dbReference type="EC" id="2.1.1.80"/>
    </reaction>
</comment>
<evidence type="ECO:0000256" key="2">
    <source>
        <dbReference type="ARBA" id="ARBA00022603"/>
    </source>
</evidence>
<dbReference type="PIRSF" id="PIRSF000410">
    <property type="entry name" value="CheR"/>
    <property type="match status" value="1"/>
</dbReference>
<dbReference type="PANTHER" id="PTHR24422">
    <property type="entry name" value="CHEMOTAXIS PROTEIN METHYLTRANSFERASE"/>
    <property type="match status" value="1"/>
</dbReference>
<dbReference type="EMBL" id="CP003154">
    <property type="protein sequence ID" value="AFL73244.1"/>
    <property type="molecule type" value="Genomic_DNA"/>
</dbReference>
<dbReference type="KEGG" id="tvi:Thivi_1221"/>
<dbReference type="STRING" id="765911.Thivi_1221"/>
<dbReference type="InterPro" id="IPR022642">
    <property type="entry name" value="CheR_C"/>
</dbReference>
<protein>
    <recommendedName>
        <fullName evidence="5">Chemotaxis protein methyltransferase</fullName>
        <ecNumber evidence="5">2.1.1.80</ecNumber>
    </recommendedName>
</protein>
<dbReference type="InterPro" id="IPR022641">
    <property type="entry name" value="CheR_N"/>
</dbReference>
<name>I3Y8C6_THIV6</name>
<keyword evidence="4 5" id="KW-0949">S-adenosyl-L-methionine</keyword>
<feature type="binding site" evidence="6">
    <location>
        <position position="87"/>
    </location>
    <ligand>
        <name>S-adenosyl-L-methionine</name>
        <dbReference type="ChEBI" id="CHEBI:59789"/>
    </ligand>
</feature>
<evidence type="ECO:0000256" key="4">
    <source>
        <dbReference type="ARBA" id="ARBA00022691"/>
    </source>
</evidence>
<feature type="binding site" evidence="6">
    <location>
        <begin position="223"/>
        <end position="224"/>
    </location>
    <ligand>
        <name>S-adenosyl-L-methionine</name>
        <dbReference type="ChEBI" id="CHEBI:59789"/>
    </ligand>
</feature>
<dbReference type="PRINTS" id="PR00996">
    <property type="entry name" value="CHERMTFRASE"/>
</dbReference>
<dbReference type="Proteomes" id="UP000006062">
    <property type="component" value="Chromosome"/>
</dbReference>
<evidence type="ECO:0000256" key="1">
    <source>
        <dbReference type="ARBA" id="ARBA00001541"/>
    </source>
</evidence>
<dbReference type="Pfam" id="PF03705">
    <property type="entry name" value="CheR_N"/>
    <property type="match status" value="1"/>
</dbReference>
<proteinExistence type="predicted"/>
<keyword evidence="2 5" id="KW-0489">Methyltransferase</keyword>
<dbReference type="InterPro" id="IPR036804">
    <property type="entry name" value="CheR_N_sf"/>
</dbReference>
<dbReference type="GO" id="GO:0032259">
    <property type="term" value="P:methylation"/>
    <property type="evidence" value="ECO:0007669"/>
    <property type="project" value="UniProtKB-KW"/>
</dbReference>
<dbReference type="HOGENOM" id="CLU_025854_0_0_6"/>
<evidence type="ECO:0000313" key="9">
    <source>
        <dbReference type="Proteomes" id="UP000006062"/>
    </source>
</evidence>
<reference evidence="8 9" key="1">
    <citation type="submission" date="2012-06" db="EMBL/GenBank/DDBJ databases">
        <title>Complete sequence of Thiocystis violascens DSM 198.</title>
        <authorList>
            <consortium name="US DOE Joint Genome Institute"/>
            <person name="Lucas S."/>
            <person name="Han J."/>
            <person name="Lapidus A."/>
            <person name="Cheng J.-F."/>
            <person name="Goodwin L."/>
            <person name="Pitluck S."/>
            <person name="Peters L."/>
            <person name="Ovchinnikova G."/>
            <person name="Teshima H."/>
            <person name="Detter J.C."/>
            <person name="Han C."/>
            <person name="Tapia R."/>
            <person name="Land M."/>
            <person name="Hauser L."/>
            <person name="Kyrpides N."/>
            <person name="Ivanova N."/>
            <person name="Pagani I."/>
            <person name="Vogl K."/>
            <person name="Liu Z."/>
            <person name="Frigaard N.-U."/>
            <person name="Bryant D."/>
            <person name="Woyke T."/>
        </authorList>
    </citation>
    <scope>NUCLEOTIDE SEQUENCE [LARGE SCALE GENOMIC DNA]</scope>
    <source>
        <strain evidence="9">ATCC 17096 / DSM 198 / 6111</strain>
    </source>
</reference>
<dbReference type="InterPro" id="IPR050903">
    <property type="entry name" value="Bact_Chemotaxis_MeTrfase"/>
</dbReference>
<feature type="binding site" evidence="6">
    <location>
        <begin position="205"/>
        <end position="206"/>
    </location>
    <ligand>
        <name>S-adenosyl-L-methionine</name>
        <dbReference type="ChEBI" id="CHEBI:59789"/>
    </ligand>
</feature>
<dbReference type="PROSITE" id="PS50123">
    <property type="entry name" value="CHER"/>
    <property type="match status" value="1"/>
</dbReference>
<sequence length="284" mass="32683">MMNGQNFDREFQFTAHDFERIRSLIYEHAGISLSAGKTDMVYSRIARRLRATGLTSFEDYLAYLNREPDEWQHFTNSLTTNLTSFFREPHHFPVLAEQVIDAKRKGRSPILLWSSACSTGEEPYSMAMTVIDALGTWTPSVKILATDLDTNVVRQAAEGIYPMERLEKLPERDLKRFFLRGKGSQEGMARIRPEVRALVRFHPLNLLSDQWPIKGPFDAIFCRNVLIYFDKSTQHNLLARFHPLLLQDGRLFVGHSESLTQVADLFKLQGKTVYVPHGQPMRHA</sequence>